<accession>A0A8J6CF28</accession>
<dbReference type="OrthoDB" id="10652704at2759"/>
<sequence length="528" mass="53587">MAALQLCALVDELLELDRGKEGNGGASATLAWDDAMLLCARTLTQWGGRLGRAALLAQAQAELAALARVRVRDAKAASEGRMYVEMRIEAVEFVPGAAIPLVLAMAHPVDGTGARAGRAIEIALPERLCALASVAGMAALVAPGRVLRIAGAIVPFDAALAAPVGAPPLPQLLPSEVTLPLLDGSSEDDDLLAICAVTHALGEVDADAFARGTRFTLLCRVHSIEMSSALAAEACALVSRAVAPSADARPPPEVPLSEARWARILLAERTDSPPSGVELLLVGAHALLALCLAPAGQPSDGFPLLLHEPYVQSGNAAAAERVVLRYGQATVVALVVGAAPPAPHALGAAAPPVDAGARERAHGRDGGDGGAAPTRALVTLFGSCECADGGVERTAGGRVRVTLRLLRTAGTNHDGVGQLVRVCAPAHGCAELRLPPALFAPQGAFTPEGDGARSWCALAVVHAPAARRVGGIDLCPSELATLSCACVCGECQAEAQGQAQGGCGVDARALRAAVSAVELHVLSAPLGP</sequence>
<evidence type="ECO:0000313" key="3">
    <source>
        <dbReference type="Proteomes" id="UP000751190"/>
    </source>
</evidence>
<name>A0A8J6CF28_DIALT</name>
<protein>
    <submittedName>
        <fullName evidence="2">Uncharacterized protein</fullName>
    </submittedName>
</protein>
<feature type="compositionally biased region" description="Basic and acidic residues" evidence="1">
    <location>
        <begin position="356"/>
        <end position="367"/>
    </location>
</feature>
<dbReference type="AlphaFoldDB" id="A0A8J6CF28"/>
<evidence type="ECO:0000313" key="2">
    <source>
        <dbReference type="EMBL" id="KAG8465203.1"/>
    </source>
</evidence>
<dbReference type="EMBL" id="JAGTXO010000011">
    <property type="protein sequence ID" value="KAG8465203.1"/>
    <property type="molecule type" value="Genomic_DNA"/>
</dbReference>
<reference evidence="2" key="1">
    <citation type="submission" date="2021-05" db="EMBL/GenBank/DDBJ databases">
        <title>The genome of the haptophyte Pavlova lutheri (Diacronema luteri, Pavlovales) - a model for lipid biosynthesis in eukaryotic algae.</title>
        <authorList>
            <person name="Hulatt C.J."/>
            <person name="Posewitz M.C."/>
        </authorList>
    </citation>
    <scope>NUCLEOTIDE SEQUENCE</scope>
    <source>
        <strain evidence="2">NIVA-4/92</strain>
    </source>
</reference>
<gene>
    <name evidence="2" type="ORF">KFE25_012566</name>
</gene>
<comment type="caution">
    <text evidence="2">The sequence shown here is derived from an EMBL/GenBank/DDBJ whole genome shotgun (WGS) entry which is preliminary data.</text>
</comment>
<keyword evidence="3" id="KW-1185">Reference proteome</keyword>
<dbReference type="Proteomes" id="UP000751190">
    <property type="component" value="Unassembled WGS sequence"/>
</dbReference>
<organism evidence="2 3">
    <name type="scientific">Diacronema lutheri</name>
    <name type="common">Unicellular marine alga</name>
    <name type="synonym">Monochrysis lutheri</name>
    <dbReference type="NCBI Taxonomy" id="2081491"/>
    <lineage>
        <taxon>Eukaryota</taxon>
        <taxon>Haptista</taxon>
        <taxon>Haptophyta</taxon>
        <taxon>Pavlovophyceae</taxon>
        <taxon>Pavlovales</taxon>
        <taxon>Pavlovaceae</taxon>
        <taxon>Diacronema</taxon>
    </lineage>
</organism>
<proteinExistence type="predicted"/>
<feature type="region of interest" description="Disordered" evidence="1">
    <location>
        <begin position="349"/>
        <end position="370"/>
    </location>
</feature>
<evidence type="ECO:0000256" key="1">
    <source>
        <dbReference type="SAM" id="MobiDB-lite"/>
    </source>
</evidence>